<feature type="compositionally biased region" description="Basic and acidic residues" evidence="1">
    <location>
        <begin position="498"/>
        <end position="554"/>
    </location>
</feature>
<dbReference type="PANTHER" id="PTHR44414:SF1">
    <property type="entry name" value="PROTEIN NEDD1"/>
    <property type="match status" value="1"/>
</dbReference>
<dbReference type="OrthoDB" id="1602884at2759"/>
<accession>A0A4P9WH19</accession>
<dbReference type="EMBL" id="KZ994776">
    <property type="protein sequence ID" value="RKO92109.1"/>
    <property type="molecule type" value="Genomic_DNA"/>
</dbReference>
<evidence type="ECO:0000313" key="2">
    <source>
        <dbReference type="EMBL" id="RKO92109.1"/>
    </source>
</evidence>
<dbReference type="SMART" id="SM00320">
    <property type="entry name" value="WD40"/>
    <property type="match status" value="5"/>
</dbReference>
<dbReference type="Proteomes" id="UP000269721">
    <property type="component" value="Unassembled WGS sequence"/>
</dbReference>
<dbReference type="Gene3D" id="2.130.10.10">
    <property type="entry name" value="YVTN repeat-like/Quinoprotein amine dehydrogenase"/>
    <property type="match status" value="2"/>
</dbReference>
<dbReference type="InterPro" id="IPR015943">
    <property type="entry name" value="WD40/YVTN_repeat-like_dom_sf"/>
</dbReference>
<feature type="compositionally biased region" description="Low complexity" evidence="1">
    <location>
        <begin position="578"/>
        <end position="590"/>
    </location>
</feature>
<dbReference type="GO" id="GO:0043015">
    <property type="term" value="F:gamma-tubulin binding"/>
    <property type="evidence" value="ECO:0007669"/>
    <property type="project" value="TreeGrafter"/>
</dbReference>
<sequence>MSSTQPPGPRLAFATATTLSTCIHSNSAFSDRRVIFTASAAQAAVIVAVAWSHRMEIACAAARSISVYDAAGGLVELIHVDDGSLPNELRALTFSSKSSRYLFHAGTAQVVAMYDRDRRLTRTFTAESSAITALGVDHNPEGSKRVVSGSASGGIVVHSLASNTTTVLKSPFKQAITSIAFSANHRARFAAAGDEGIVAVWDATSSTRDPIAIVPHAHEAPIRGLAIVNIGKEVLCSVGLDCGVRVFEVAAGVKPRMISELITESPLTCCSVFNDFLVAGNTQGAMIVVNLRTMETTRVRGGNDNKAVQCVAFQPPENPQQRAQPYPPVAVVARMNPPSNAASRPGPYTPTPTHRPARAAWANVSRAGDVMDMFSPVGEKGVRPLIPDAKSLVRPSFSERAAAVSREPTPERERVVVITGEIEDEGAYHDPGPFKSKYLRPFFSNAAVLDLFSPVANRTDFPPPPPESPTPPLRKSKSASWVGLNSGVVGETSPFDGSLKRERAKLRDAGDEKERGREVERGMDRNDRREREERREREAGVDSIGDKERKEKGKGAAAAPQEASAPASTTDVHRIRPASRPTSSASSTPPHAKDLPPTPAAANPALAELSNRIVAAIAVASAAEPTSAATTTPSSSAPSFNYTLLRNVVDDCLVDFKEQIHADVRNMHLELLRQFHIQKVGVAAYGSGVMVVVGWGSTSCCCLLDIRHPYSSLPSRHLPGPGPAKDRNGRTLYSILAHGGDGGGTRKVA</sequence>
<feature type="region of interest" description="Disordered" evidence="1">
    <location>
        <begin position="459"/>
        <end position="602"/>
    </location>
</feature>
<gene>
    <name evidence="2" type="ORF">BDK51DRAFT_52608</name>
</gene>
<dbReference type="InterPro" id="IPR001680">
    <property type="entry name" value="WD40_rpt"/>
</dbReference>
<feature type="compositionally biased region" description="Low complexity" evidence="1">
    <location>
        <begin position="555"/>
        <end position="568"/>
    </location>
</feature>
<protein>
    <submittedName>
        <fullName evidence="2">WD40-repeat-containing domain protein</fullName>
    </submittedName>
</protein>
<proteinExistence type="predicted"/>
<dbReference type="GO" id="GO:0000278">
    <property type="term" value="P:mitotic cell cycle"/>
    <property type="evidence" value="ECO:0007669"/>
    <property type="project" value="TreeGrafter"/>
</dbReference>
<dbReference type="InterPro" id="IPR052818">
    <property type="entry name" value="NEDD1_Spindle_Assembly"/>
</dbReference>
<reference evidence="3" key="1">
    <citation type="journal article" date="2018" name="Nat. Microbiol.">
        <title>Leveraging single-cell genomics to expand the fungal tree of life.</title>
        <authorList>
            <person name="Ahrendt S.R."/>
            <person name="Quandt C.A."/>
            <person name="Ciobanu D."/>
            <person name="Clum A."/>
            <person name="Salamov A."/>
            <person name="Andreopoulos B."/>
            <person name="Cheng J.F."/>
            <person name="Woyke T."/>
            <person name="Pelin A."/>
            <person name="Henrissat B."/>
            <person name="Reynolds N.K."/>
            <person name="Benny G.L."/>
            <person name="Smith M.E."/>
            <person name="James T.Y."/>
            <person name="Grigoriev I.V."/>
        </authorList>
    </citation>
    <scope>NUCLEOTIDE SEQUENCE [LARGE SCALE GENOMIC DNA]</scope>
</reference>
<dbReference type="GO" id="GO:0005737">
    <property type="term" value="C:cytoplasm"/>
    <property type="evidence" value="ECO:0007669"/>
    <property type="project" value="TreeGrafter"/>
</dbReference>
<dbReference type="PANTHER" id="PTHR44414">
    <property type="entry name" value="PROTEIN NEDD1"/>
    <property type="match status" value="1"/>
</dbReference>
<evidence type="ECO:0000256" key="1">
    <source>
        <dbReference type="SAM" id="MobiDB-lite"/>
    </source>
</evidence>
<dbReference type="GO" id="GO:0036064">
    <property type="term" value="C:ciliary basal body"/>
    <property type="evidence" value="ECO:0007669"/>
    <property type="project" value="TreeGrafter"/>
</dbReference>
<organism evidence="2 3">
    <name type="scientific">Blyttiomyces helicus</name>
    <dbReference type="NCBI Taxonomy" id="388810"/>
    <lineage>
        <taxon>Eukaryota</taxon>
        <taxon>Fungi</taxon>
        <taxon>Fungi incertae sedis</taxon>
        <taxon>Chytridiomycota</taxon>
        <taxon>Chytridiomycota incertae sedis</taxon>
        <taxon>Chytridiomycetes</taxon>
        <taxon>Chytridiomycetes incertae sedis</taxon>
        <taxon>Blyttiomyces</taxon>
    </lineage>
</organism>
<feature type="compositionally biased region" description="Pro residues" evidence="1">
    <location>
        <begin position="461"/>
        <end position="472"/>
    </location>
</feature>
<evidence type="ECO:0000313" key="3">
    <source>
        <dbReference type="Proteomes" id="UP000269721"/>
    </source>
</evidence>
<keyword evidence="3" id="KW-1185">Reference proteome</keyword>
<dbReference type="GO" id="GO:0005814">
    <property type="term" value="C:centriole"/>
    <property type="evidence" value="ECO:0007669"/>
    <property type="project" value="TreeGrafter"/>
</dbReference>
<dbReference type="InterPro" id="IPR036322">
    <property type="entry name" value="WD40_repeat_dom_sf"/>
</dbReference>
<dbReference type="GO" id="GO:0007020">
    <property type="term" value="P:microtubule nucleation"/>
    <property type="evidence" value="ECO:0007669"/>
    <property type="project" value="TreeGrafter"/>
</dbReference>
<dbReference type="GO" id="GO:0000922">
    <property type="term" value="C:spindle pole"/>
    <property type="evidence" value="ECO:0007669"/>
    <property type="project" value="TreeGrafter"/>
</dbReference>
<dbReference type="SUPFAM" id="SSF50978">
    <property type="entry name" value="WD40 repeat-like"/>
    <property type="match status" value="1"/>
</dbReference>
<dbReference type="AlphaFoldDB" id="A0A4P9WH19"/>
<name>A0A4P9WH19_9FUNG</name>